<gene>
    <name evidence="1" type="ORF">AMECASPLE_023634</name>
</gene>
<protein>
    <submittedName>
        <fullName evidence="1">Uncharacterized protein</fullName>
    </submittedName>
</protein>
<accession>A0ABV0XTD4</accession>
<name>A0ABV0XTD4_9TELE</name>
<reference evidence="1 2" key="1">
    <citation type="submission" date="2021-06" db="EMBL/GenBank/DDBJ databases">
        <authorList>
            <person name="Palmer J.M."/>
        </authorList>
    </citation>
    <scope>NUCLEOTIDE SEQUENCE [LARGE SCALE GENOMIC DNA]</scope>
    <source>
        <strain evidence="1 2">AS_MEX2019</strain>
        <tissue evidence="1">Muscle</tissue>
    </source>
</reference>
<dbReference type="EMBL" id="JAHRIP010011597">
    <property type="protein sequence ID" value="MEQ2284641.1"/>
    <property type="molecule type" value="Genomic_DNA"/>
</dbReference>
<dbReference type="Proteomes" id="UP001469553">
    <property type="component" value="Unassembled WGS sequence"/>
</dbReference>
<sequence length="158" mass="17992">MVEFEVTPQLLVPLGVLTTPQHRVLELDRLLCLVRLRRSAQPSHPRLQQPAGLHQPHLPAAHSGVGERLQFPFLWRVDVTPQPCVSLGVNVTSPPRVLEPNRLRCLVRLQRSLRLSHRRPPDHLLLRCRPPDSLQLRYRPCKTVGLVSRPSGFCFIPS</sequence>
<comment type="caution">
    <text evidence="1">The sequence shown here is derived from an EMBL/GenBank/DDBJ whole genome shotgun (WGS) entry which is preliminary data.</text>
</comment>
<evidence type="ECO:0000313" key="1">
    <source>
        <dbReference type="EMBL" id="MEQ2284641.1"/>
    </source>
</evidence>
<organism evidence="1 2">
    <name type="scientific">Ameca splendens</name>
    <dbReference type="NCBI Taxonomy" id="208324"/>
    <lineage>
        <taxon>Eukaryota</taxon>
        <taxon>Metazoa</taxon>
        <taxon>Chordata</taxon>
        <taxon>Craniata</taxon>
        <taxon>Vertebrata</taxon>
        <taxon>Euteleostomi</taxon>
        <taxon>Actinopterygii</taxon>
        <taxon>Neopterygii</taxon>
        <taxon>Teleostei</taxon>
        <taxon>Neoteleostei</taxon>
        <taxon>Acanthomorphata</taxon>
        <taxon>Ovalentaria</taxon>
        <taxon>Atherinomorphae</taxon>
        <taxon>Cyprinodontiformes</taxon>
        <taxon>Goodeidae</taxon>
        <taxon>Ameca</taxon>
    </lineage>
</organism>
<evidence type="ECO:0000313" key="2">
    <source>
        <dbReference type="Proteomes" id="UP001469553"/>
    </source>
</evidence>
<proteinExistence type="predicted"/>
<keyword evidence="2" id="KW-1185">Reference proteome</keyword>